<dbReference type="Gene3D" id="1.20.1050.10">
    <property type="match status" value="1"/>
</dbReference>
<dbReference type="EMBL" id="CCBP010000336">
    <property type="protein sequence ID" value="CDO76081.1"/>
    <property type="molecule type" value="Genomic_DNA"/>
</dbReference>
<organism evidence="2 3">
    <name type="scientific">Pycnoporus cinnabarinus</name>
    <name type="common">Cinnabar-red polypore</name>
    <name type="synonym">Trametes cinnabarina</name>
    <dbReference type="NCBI Taxonomy" id="5643"/>
    <lineage>
        <taxon>Eukaryota</taxon>
        <taxon>Fungi</taxon>
        <taxon>Dikarya</taxon>
        <taxon>Basidiomycota</taxon>
        <taxon>Agaricomycotina</taxon>
        <taxon>Agaricomycetes</taxon>
        <taxon>Polyporales</taxon>
        <taxon>Polyporaceae</taxon>
        <taxon>Trametes</taxon>
    </lineage>
</organism>
<dbReference type="SUPFAM" id="SSF52833">
    <property type="entry name" value="Thioredoxin-like"/>
    <property type="match status" value="1"/>
</dbReference>
<reference evidence="2" key="1">
    <citation type="submission" date="2014-01" db="EMBL/GenBank/DDBJ databases">
        <title>The genome of the white-rot fungus Pycnoporus cinnabarinus: a basidiomycete model with a versatile arsenal for lignocellulosic biomass breakdown.</title>
        <authorList>
            <person name="Levasseur A."/>
            <person name="Lomascolo A."/>
            <person name="Ruiz-Duenas F.J."/>
            <person name="Uzan E."/>
            <person name="Piumi F."/>
            <person name="Kues U."/>
            <person name="Ram A.F.J."/>
            <person name="Murat C."/>
            <person name="Haon M."/>
            <person name="Benoit I."/>
            <person name="Arfi Y."/>
            <person name="Chevret D."/>
            <person name="Drula E."/>
            <person name="Kwon M.J."/>
            <person name="Gouret P."/>
            <person name="Lesage-Meessen L."/>
            <person name="Lombard V."/>
            <person name="Mariette J."/>
            <person name="Noirot C."/>
            <person name="Park J."/>
            <person name="Patyshakuliyeva A."/>
            <person name="Wieneger R.A.B."/>
            <person name="Wosten H.A.B."/>
            <person name="Martin F."/>
            <person name="Coutinho P.M."/>
            <person name="de Vries R."/>
            <person name="Martinez A.T."/>
            <person name="Klopp C."/>
            <person name="Pontarotti P."/>
            <person name="Henrissat B."/>
            <person name="Record E."/>
        </authorList>
    </citation>
    <scope>NUCLEOTIDE SEQUENCE [LARGE SCALE GENOMIC DNA]</scope>
    <source>
        <strain evidence="2">BRFM137</strain>
    </source>
</reference>
<dbReference type="InterPro" id="IPR050983">
    <property type="entry name" value="GST_Omega/HSP26"/>
</dbReference>
<proteinExistence type="predicted"/>
<evidence type="ECO:0000313" key="2">
    <source>
        <dbReference type="EMBL" id="CDO76081.1"/>
    </source>
</evidence>
<evidence type="ECO:0000259" key="1">
    <source>
        <dbReference type="PROSITE" id="PS50404"/>
    </source>
</evidence>
<dbReference type="InterPro" id="IPR004045">
    <property type="entry name" value="Glutathione_S-Trfase_N"/>
</dbReference>
<accession>A0A060SPH5</accession>
<protein>
    <recommendedName>
        <fullName evidence="1">GST N-terminal domain-containing protein</fullName>
    </recommendedName>
</protein>
<dbReference type="OrthoDB" id="4951845at2759"/>
<dbReference type="AlphaFoldDB" id="A0A060SPH5"/>
<dbReference type="GO" id="GO:0005737">
    <property type="term" value="C:cytoplasm"/>
    <property type="evidence" value="ECO:0007669"/>
    <property type="project" value="TreeGrafter"/>
</dbReference>
<dbReference type="Pfam" id="PF22041">
    <property type="entry name" value="GST_C_7"/>
    <property type="match status" value="1"/>
</dbReference>
<dbReference type="Gene3D" id="3.40.30.10">
    <property type="entry name" value="Glutaredoxin"/>
    <property type="match status" value="1"/>
</dbReference>
<dbReference type="InterPro" id="IPR036249">
    <property type="entry name" value="Thioredoxin-like_sf"/>
</dbReference>
<dbReference type="Proteomes" id="UP000029665">
    <property type="component" value="Unassembled WGS sequence"/>
</dbReference>
<dbReference type="InterPro" id="IPR054416">
    <property type="entry name" value="GST_UstS-like_C"/>
</dbReference>
<dbReference type="InterPro" id="IPR036282">
    <property type="entry name" value="Glutathione-S-Trfase_C_sf"/>
</dbReference>
<dbReference type="HOGENOM" id="CLU_011226_4_0_1"/>
<comment type="caution">
    <text evidence="2">The sequence shown here is derived from an EMBL/GenBank/DDBJ whole genome shotgun (WGS) entry which is preliminary data.</text>
</comment>
<gene>
    <name evidence="2" type="ORF">BN946_scf184649.g7</name>
</gene>
<dbReference type="OMA" id="PYHTEWV"/>
<dbReference type="STRING" id="5643.A0A060SPH5"/>
<dbReference type="PROSITE" id="PS50404">
    <property type="entry name" value="GST_NTER"/>
    <property type="match status" value="1"/>
</dbReference>
<keyword evidence="3" id="KW-1185">Reference proteome</keyword>
<name>A0A060SPH5_PYCCI</name>
<dbReference type="Pfam" id="PF13409">
    <property type="entry name" value="GST_N_2"/>
    <property type="match status" value="1"/>
</dbReference>
<dbReference type="PANTHER" id="PTHR43968">
    <property type="match status" value="1"/>
</dbReference>
<sequence>MPEPILFYDIPGNNAQQKAWSPNTWKTRYCLNIKGLPYKTIWVEYPDIEAVSRKIGAAPTDKNPDGSPYYTLPAIYDPNTKTTVSDSAVIARYLDRTYPDTPRLIPYETDALHAAFNHAFRGIILADLAKIMIPATAQSLLPRSQAYFRATREAFFGAKLEDIAPPGPKRDEYWDGVKKALHTLTQWLEADGTPDRLFFLGDKIGFADATVAGFLVWIRVILGADSKEWTDVKTVDGGRWDRFMEAFGKYEAVDAGEDVLL</sequence>
<feature type="domain" description="GST N-terminal" evidence="1">
    <location>
        <begin position="11"/>
        <end position="102"/>
    </location>
</feature>
<dbReference type="SUPFAM" id="SSF47616">
    <property type="entry name" value="GST C-terminal domain-like"/>
    <property type="match status" value="1"/>
</dbReference>
<dbReference type="PANTHER" id="PTHR43968:SF6">
    <property type="entry name" value="GLUTATHIONE S-TRANSFERASE OMEGA"/>
    <property type="match status" value="1"/>
</dbReference>
<evidence type="ECO:0000313" key="3">
    <source>
        <dbReference type="Proteomes" id="UP000029665"/>
    </source>
</evidence>